<keyword evidence="1" id="KW-0812">Transmembrane</keyword>
<dbReference type="Pfam" id="PF14030">
    <property type="entry name" value="DUF4245"/>
    <property type="match status" value="1"/>
</dbReference>
<protein>
    <submittedName>
        <fullName evidence="2">DUF4245 domain-containing protein</fullName>
    </submittedName>
</protein>
<feature type="transmembrane region" description="Helical" evidence="1">
    <location>
        <begin position="20"/>
        <end position="40"/>
    </location>
</feature>
<evidence type="ECO:0000256" key="1">
    <source>
        <dbReference type="SAM" id="Phobius"/>
    </source>
</evidence>
<reference evidence="2 3" key="1">
    <citation type="submission" date="2024-09" db="EMBL/GenBank/DDBJ databases">
        <authorList>
            <person name="Sun Q."/>
            <person name="Mori K."/>
        </authorList>
    </citation>
    <scope>NUCLEOTIDE SEQUENCE [LARGE SCALE GENOMIC DNA]</scope>
    <source>
        <strain evidence="2 3">CCM 7957</strain>
    </source>
</reference>
<gene>
    <name evidence="2" type="ORF">ACFFJD_08760</name>
</gene>
<dbReference type="EMBL" id="JBHLWV010000019">
    <property type="protein sequence ID" value="MFC0314941.1"/>
    <property type="molecule type" value="Genomic_DNA"/>
</dbReference>
<keyword evidence="3" id="KW-1185">Reference proteome</keyword>
<comment type="caution">
    <text evidence="2">The sequence shown here is derived from an EMBL/GenBank/DDBJ whole genome shotgun (WGS) entry which is preliminary data.</text>
</comment>
<proteinExistence type="predicted"/>
<organism evidence="2 3">
    <name type="scientific">Gordonia phosphorivorans</name>
    <dbReference type="NCBI Taxonomy" id="1056982"/>
    <lineage>
        <taxon>Bacteria</taxon>
        <taxon>Bacillati</taxon>
        <taxon>Actinomycetota</taxon>
        <taxon>Actinomycetes</taxon>
        <taxon>Mycobacteriales</taxon>
        <taxon>Gordoniaceae</taxon>
        <taxon>Gordonia</taxon>
    </lineage>
</organism>
<name>A0ABV6H7T6_9ACTN</name>
<accession>A0ABV6H7T6</accession>
<dbReference type="RefSeq" id="WP_382363188.1">
    <property type="nucleotide sequence ID" value="NZ_JBHLWV010000019.1"/>
</dbReference>
<keyword evidence="1" id="KW-0472">Membrane</keyword>
<evidence type="ECO:0000313" key="2">
    <source>
        <dbReference type="EMBL" id="MFC0314941.1"/>
    </source>
</evidence>
<dbReference type="Proteomes" id="UP001589783">
    <property type="component" value="Unassembled WGS sequence"/>
</dbReference>
<keyword evidence="1" id="KW-1133">Transmembrane helix</keyword>
<sequence>MAEKKPRILQDSRDMVWSLIPLLLICLVIAGIAGSCAWGFGDKAAEQKVPTFNSDAAFIADSRVMPFPIRQPAVPAAWQSNSGSTSTVGTSLTSNVGWITDNGTYVQLTQTAATEDQLVPALGGTGALGTGTVEAGGTTWVTYENAPENRMVWVTDLGDVRIGLLGRGDNPPLNTLAEAVLKAQPLPKP</sequence>
<evidence type="ECO:0000313" key="3">
    <source>
        <dbReference type="Proteomes" id="UP001589783"/>
    </source>
</evidence>
<dbReference type="InterPro" id="IPR025339">
    <property type="entry name" value="DUF4245"/>
</dbReference>